<evidence type="ECO:0000256" key="1">
    <source>
        <dbReference type="SAM" id="MobiDB-lite"/>
    </source>
</evidence>
<dbReference type="OrthoDB" id="3799525at2759"/>
<dbReference type="AlphaFoldDB" id="A0A6A5K265"/>
<reference evidence="2" key="1">
    <citation type="submission" date="2020-01" db="EMBL/GenBank/DDBJ databases">
        <authorList>
            <consortium name="DOE Joint Genome Institute"/>
            <person name="Haridas S."/>
            <person name="Albert R."/>
            <person name="Binder M."/>
            <person name="Bloem J."/>
            <person name="Labutti K."/>
            <person name="Salamov A."/>
            <person name="Andreopoulos B."/>
            <person name="Baker S.E."/>
            <person name="Barry K."/>
            <person name="Bills G."/>
            <person name="Bluhm B.H."/>
            <person name="Cannon C."/>
            <person name="Castanera R."/>
            <person name="Culley D.E."/>
            <person name="Daum C."/>
            <person name="Ezra D."/>
            <person name="Gonzalez J.B."/>
            <person name="Henrissat B."/>
            <person name="Kuo A."/>
            <person name="Liang C."/>
            <person name="Lipzen A."/>
            <person name="Lutzoni F."/>
            <person name="Magnuson J."/>
            <person name="Mondo S."/>
            <person name="Nolan M."/>
            <person name="Ohm R."/>
            <person name="Pangilinan J."/>
            <person name="Park H.-J."/>
            <person name="Ramirez L."/>
            <person name="Alfaro M."/>
            <person name="Sun H."/>
            <person name="Tritt A."/>
            <person name="Yoshinaga Y."/>
            <person name="Zwiers L.-H."/>
            <person name="Turgeon B.G."/>
            <person name="Goodwin S.B."/>
            <person name="Spatafora J.W."/>
            <person name="Crous P.W."/>
            <person name="Grigoriev I.V."/>
        </authorList>
    </citation>
    <scope>NUCLEOTIDE SEQUENCE</scope>
    <source>
        <strain evidence="2">P77</strain>
    </source>
</reference>
<feature type="region of interest" description="Disordered" evidence="1">
    <location>
        <begin position="257"/>
        <end position="350"/>
    </location>
</feature>
<organism evidence="2 3">
    <name type="scientific">Decorospora gaudefroyi</name>
    <dbReference type="NCBI Taxonomy" id="184978"/>
    <lineage>
        <taxon>Eukaryota</taxon>
        <taxon>Fungi</taxon>
        <taxon>Dikarya</taxon>
        <taxon>Ascomycota</taxon>
        <taxon>Pezizomycotina</taxon>
        <taxon>Dothideomycetes</taxon>
        <taxon>Pleosporomycetidae</taxon>
        <taxon>Pleosporales</taxon>
        <taxon>Pleosporineae</taxon>
        <taxon>Pleosporaceae</taxon>
        <taxon>Decorospora</taxon>
    </lineage>
</organism>
<keyword evidence="3" id="KW-1185">Reference proteome</keyword>
<gene>
    <name evidence="2" type="ORF">BDW02DRAFT_512669</name>
</gene>
<name>A0A6A5K265_9PLEO</name>
<feature type="compositionally biased region" description="Low complexity" evidence="1">
    <location>
        <begin position="307"/>
        <end position="320"/>
    </location>
</feature>
<accession>A0A6A5K265</accession>
<feature type="region of interest" description="Disordered" evidence="1">
    <location>
        <begin position="25"/>
        <end position="63"/>
    </location>
</feature>
<dbReference type="Proteomes" id="UP000800040">
    <property type="component" value="Unassembled WGS sequence"/>
</dbReference>
<feature type="compositionally biased region" description="Polar residues" evidence="1">
    <location>
        <begin position="29"/>
        <end position="47"/>
    </location>
</feature>
<evidence type="ECO:0000313" key="2">
    <source>
        <dbReference type="EMBL" id="KAF1828292.1"/>
    </source>
</evidence>
<sequence>MDFPPLPYAPYGSFAPSLHPCAKQAAPGTLSQHVDSATTKTEISDNTPEPGGQDERSENRGHGFGAPAPSMYLLFPASANITAVELLTFLPNTVHCANVVYRLMTNGGSPHAVWTIINTQRDLSVEWSQSTSRTTLYKAMRKAGYKDWVLRIHDKFHEERKDTWDEADMDVAGFLTPGQIGKRQMPAADVPFKSLAVDVRRMPQGDDALDLTRMVQYCVENPSEPWMYPQDYDALLGVLGGATVIRMEHIDREAFKRWAGVKPPPPGKGTPNALLAAGQRDTRKKRKRESSIKRSTPAPRKRKLSRTASAASDATSMSDTPIQETEKPRRSRGRPKKNEMEEITDMNDYTRTATYVAPPGNTPITCAEIIQLSHSGGEAMNRAFLKEGDIGEVDPYTAYAFGGPRHTPPFRYLYRIEQPDPADNSGWAENLRWAFEQNTLFRFPHRPDAWNESPKHMERIVKIRREQYWMSDEFLEQTEAEQDVAGRA</sequence>
<protein>
    <submittedName>
        <fullName evidence="2">Uncharacterized protein</fullName>
    </submittedName>
</protein>
<proteinExistence type="predicted"/>
<dbReference type="EMBL" id="ML975581">
    <property type="protein sequence ID" value="KAF1828292.1"/>
    <property type="molecule type" value="Genomic_DNA"/>
</dbReference>
<evidence type="ECO:0000313" key="3">
    <source>
        <dbReference type="Proteomes" id="UP000800040"/>
    </source>
</evidence>